<dbReference type="STRING" id="888746.HMPREF9180_1413"/>
<keyword evidence="2" id="KW-1185">Reference proteome</keyword>
<name>E8KD58_9STRE</name>
<dbReference type="Proteomes" id="UP000010304">
    <property type="component" value="Unassembled WGS sequence"/>
</dbReference>
<organism evidence="1 2">
    <name type="scientific">Streptococcus peroris ATCC 700780</name>
    <dbReference type="NCBI Taxonomy" id="888746"/>
    <lineage>
        <taxon>Bacteria</taxon>
        <taxon>Bacillati</taxon>
        <taxon>Bacillota</taxon>
        <taxon>Bacilli</taxon>
        <taxon>Lactobacillales</taxon>
        <taxon>Streptococcaceae</taxon>
        <taxon>Streptococcus</taxon>
    </lineage>
</organism>
<dbReference type="EMBL" id="AEVF01000013">
    <property type="protein sequence ID" value="EFX39956.1"/>
    <property type="molecule type" value="Genomic_DNA"/>
</dbReference>
<accession>E8KD58</accession>
<sequence length="56" mass="6947">MERIRNAMMHGNYWIGLKESKLFYFFEDKFNKRNEIIEVSQNVLESFVKQKIFQDR</sequence>
<reference evidence="1 2" key="1">
    <citation type="submission" date="2010-12" db="EMBL/GenBank/DDBJ databases">
        <authorList>
            <person name="Muzny D."/>
            <person name="Qin X."/>
            <person name="Deng J."/>
            <person name="Jiang H."/>
            <person name="Liu Y."/>
            <person name="Qu J."/>
            <person name="Song X.-Z."/>
            <person name="Zhang L."/>
            <person name="Thornton R."/>
            <person name="Coyle M."/>
            <person name="Francisco L."/>
            <person name="Jackson L."/>
            <person name="Javaid M."/>
            <person name="Korchina V."/>
            <person name="Kovar C."/>
            <person name="Mata R."/>
            <person name="Mathew T."/>
            <person name="Ngo R."/>
            <person name="Nguyen L."/>
            <person name="Nguyen N."/>
            <person name="Okwuonu G."/>
            <person name="Ongeri F."/>
            <person name="Pham C."/>
            <person name="Simmons D."/>
            <person name="Wilczek-Boney K."/>
            <person name="Hale W."/>
            <person name="Jakkamsetti A."/>
            <person name="Pham P."/>
            <person name="Ruth R."/>
            <person name="San Lucas F."/>
            <person name="Warren J."/>
            <person name="Zhang J."/>
            <person name="Zhao Z."/>
            <person name="Zhou C."/>
            <person name="Zhu D."/>
            <person name="Lee S."/>
            <person name="Bess C."/>
            <person name="Blankenburg K."/>
            <person name="Forbes L."/>
            <person name="Fu Q."/>
            <person name="Gubbala S."/>
            <person name="Hirani K."/>
            <person name="Jayaseelan J.C."/>
            <person name="Lara F."/>
            <person name="Munidasa M."/>
            <person name="Palculict T."/>
            <person name="Patil S."/>
            <person name="Pu L.-L."/>
            <person name="Saada N."/>
            <person name="Tang L."/>
            <person name="Weissenberger G."/>
            <person name="Zhu Y."/>
            <person name="Hemphill L."/>
            <person name="Shang Y."/>
            <person name="Youmans B."/>
            <person name="Ayvaz T."/>
            <person name="Ross M."/>
            <person name="Santibanez J."/>
            <person name="Aqrawi P."/>
            <person name="Gross S."/>
            <person name="Joshi V."/>
            <person name="Fowler G."/>
            <person name="Nazareth L."/>
            <person name="Reid J."/>
            <person name="Worley K."/>
            <person name="Petrosino J."/>
            <person name="Highlander S."/>
            <person name="Gibbs R."/>
        </authorList>
    </citation>
    <scope>NUCLEOTIDE SEQUENCE [LARGE SCALE GENOMIC DNA]</scope>
    <source>
        <strain evidence="1 2">ATCC 700780</strain>
    </source>
</reference>
<proteinExistence type="predicted"/>
<comment type="caution">
    <text evidence="1">The sequence shown here is derived from an EMBL/GenBank/DDBJ whole genome shotgun (WGS) entry which is preliminary data.</text>
</comment>
<dbReference type="AlphaFoldDB" id="E8KD58"/>
<evidence type="ECO:0000313" key="1">
    <source>
        <dbReference type="EMBL" id="EFX39956.1"/>
    </source>
</evidence>
<evidence type="ECO:0000313" key="2">
    <source>
        <dbReference type="Proteomes" id="UP000010304"/>
    </source>
</evidence>
<dbReference type="HOGENOM" id="CLU_3012449_0_0_9"/>
<dbReference type="RefSeq" id="WP_006146182.1">
    <property type="nucleotide sequence ID" value="NZ_GL732463.1"/>
</dbReference>
<gene>
    <name evidence="1" type="ORF">HMPREF9180_1413</name>
</gene>
<protein>
    <submittedName>
        <fullName evidence="1">Uncharacterized protein</fullName>
    </submittedName>
</protein>